<feature type="region of interest" description="Disordered" evidence="1">
    <location>
        <begin position="132"/>
        <end position="162"/>
    </location>
</feature>
<protein>
    <recommendedName>
        <fullName evidence="2">EF-hand domain-containing protein</fullName>
    </recommendedName>
</protein>
<proteinExistence type="predicted"/>
<dbReference type="PROSITE" id="PS50222">
    <property type="entry name" value="EF_HAND_2"/>
    <property type="match status" value="1"/>
</dbReference>
<dbReference type="EMBL" id="CAUYUJ010014382">
    <property type="protein sequence ID" value="CAK0840458.1"/>
    <property type="molecule type" value="Genomic_DNA"/>
</dbReference>
<dbReference type="InterPro" id="IPR002048">
    <property type="entry name" value="EF_hand_dom"/>
</dbReference>
<gene>
    <name evidence="3" type="ORF">PCOR1329_LOCUS35908</name>
</gene>
<evidence type="ECO:0000313" key="4">
    <source>
        <dbReference type="Proteomes" id="UP001189429"/>
    </source>
</evidence>
<feature type="domain" description="EF-hand" evidence="2">
    <location>
        <begin position="21"/>
        <end position="56"/>
    </location>
</feature>
<feature type="compositionally biased region" description="Polar residues" evidence="1">
    <location>
        <begin position="132"/>
        <end position="158"/>
    </location>
</feature>
<sequence>MKVLSPDSEARAREHVRQEREHAKELTSLCKAVDTDCSGKLTQEQFDEGLRKQHIPKLLSMMGLKKHHIVEFFESLALASNDGGQVDISTFVNGCMLLKGASTNFDLQKMHAEIQVAHATIIQLLQDSSIPGRQTHAQRGSHSESVPQPSMNQGSSRGLESALAVDLCRK</sequence>
<evidence type="ECO:0000259" key="2">
    <source>
        <dbReference type="PROSITE" id="PS50222"/>
    </source>
</evidence>
<feature type="region of interest" description="Disordered" evidence="1">
    <location>
        <begin position="1"/>
        <end position="21"/>
    </location>
</feature>
<dbReference type="Proteomes" id="UP001189429">
    <property type="component" value="Unassembled WGS sequence"/>
</dbReference>
<name>A0ABN9T5X4_9DINO</name>
<comment type="caution">
    <text evidence="3">The sequence shown here is derived from an EMBL/GenBank/DDBJ whole genome shotgun (WGS) entry which is preliminary data.</text>
</comment>
<reference evidence="3" key="1">
    <citation type="submission" date="2023-10" db="EMBL/GenBank/DDBJ databases">
        <authorList>
            <person name="Chen Y."/>
            <person name="Shah S."/>
            <person name="Dougan E. K."/>
            <person name="Thang M."/>
            <person name="Chan C."/>
        </authorList>
    </citation>
    <scope>NUCLEOTIDE SEQUENCE [LARGE SCALE GENOMIC DNA]</scope>
</reference>
<keyword evidence="4" id="KW-1185">Reference proteome</keyword>
<evidence type="ECO:0000313" key="3">
    <source>
        <dbReference type="EMBL" id="CAK0840458.1"/>
    </source>
</evidence>
<dbReference type="InterPro" id="IPR011992">
    <property type="entry name" value="EF-hand-dom_pair"/>
</dbReference>
<accession>A0ABN9T5X4</accession>
<dbReference type="SUPFAM" id="SSF47473">
    <property type="entry name" value="EF-hand"/>
    <property type="match status" value="1"/>
</dbReference>
<evidence type="ECO:0000256" key="1">
    <source>
        <dbReference type="SAM" id="MobiDB-lite"/>
    </source>
</evidence>
<feature type="compositionally biased region" description="Basic and acidic residues" evidence="1">
    <location>
        <begin position="8"/>
        <end position="21"/>
    </location>
</feature>
<dbReference type="Gene3D" id="1.10.238.10">
    <property type="entry name" value="EF-hand"/>
    <property type="match status" value="1"/>
</dbReference>
<organism evidence="3 4">
    <name type="scientific">Prorocentrum cordatum</name>
    <dbReference type="NCBI Taxonomy" id="2364126"/>
    <lineage>
        <taxon>Eukaryota</taxon>
        <taxon>Sar</taxon>
        <taxon>Alveolata</taxon>
        <taxon>Dinophyceae</taxon>
        <taxon>Prorocentrales</taxon>
        <taxon>Prorocentraceae</taxon>
        <taxon>Prorocentrum</taxon>
    </lineage>
</organism>